<organism evidence="2 3">
    <name type="scientific">Natronoflexus pectinivorans</name>
    <dbReference type="NCBI Taxonomy" id="682526"/>
    <lineage>
        <taxon>Bacteria</taxon>
        <taxon>Pseudomonadati</taxon>
        <taxon>Bacteroidota</taxon>
        <taxon>Bacteroidia</taxon>
        <taxon>Marinilabiliales</taxon>
        <taxon>Marinilabiliaceae</taxon>
        <taxon>Natronoflexus</taxon>
    </lineage>
</organism>
<gene>
    <name evidence="2" type="ORF">EV194_107101</name>
</gene>
<dbReference type="Proteomes" id="UP000295221">
    <property type="component" value="Unassembled WGS sequence"/>
</dbReference>
<keyword evidence="1 2" id="KW-0378">Hydrolase</keyword>
<dbReference type="RefSeq" id="WP_132434038.1">
    <property type="nucleotide sequence ID" value="NZ_SLWK01000007.1"/>
</dbReference>
<name>A0A4R2GHA6_9BACT</name>
<reference evidence="2 3" key="1">
    <citation type="submission" date="2019-03" db="EMBL/GenBank/DDBJ databases">
        <title>Genomic Encyclopedia of Type Strains, Phase IV (KMG-IV): sequencing the most valuable type-strain genomes for metagenomic binning, comparative biology and taxonomic classification.</title>
        <authorList>
            <person name="Goeker M."/>
        </authorList>
    </citation>
    <scope>NUCLEOTIDE SEQUENCE [LARGE SCALE GENOMIC DNA]</scope>
    <source>
        <strain evidence="2 3">DSM 24179</strain>
    </source>
</reference>
<dbReference type="InterPro" id="IPR010905">
    <property type="entry name" value="Glyco_hydro_88"/>
</dbReference>
<comment type="caution">
    <text evidence="2">The sequence shown here is derived from an EMBL/GenBank/DDBJ whole genome shotgun (WGS) entry which is preliminary data.</text>
</comment>
<dbReference type="EMBL" id="SLWK01000007">
    <property type="protein sequence ID" value="TCO07717.1"/>
    <property type="molecule type" value="Genomic_DNA"/>
</dbReference>
<dbReference type="AlphaFoldDB" id="A0A4R2GHA6"/>
<dbReference type="SUPFAM" id="SSF48208">
    <property type="entry name" value="Six-hairpin glycosidases"/>
    <property type="match status" value="1"/>
</dbReference>
<evidence type="ECO:0000313" key="2">
    <source>
        <dbReference type="EMBL" id="TCO07717.1"/>
    </source>
</evidence>
<dbReference type="InterPro" id="IPR052043">
    <property type="entry name" value="PolySaccharide_Degr_Enz"/>
</dbReference>
<protein>
    <submittedName>
        <fullName evidence="2">Unsaturated rhamnogalacturonyl hydrolase</fullName>
    </submittedName>
</protein>
<evidence type="ECO:0000256" key="1">
    <source>
        <dbReference type="ARBA" id="ARBA00022801"/>
    </source>
</evidence>
<evidence type="ECO:0000313" key="3">
    <source>
        <dbReference type="Proteomes" id="UP000295221"/>
    </source>
</evidence>
<dbReference type="Pfam" id="PF07470">
    <property type="entry name" value="Glyco_hydro_88"/>
    <property type="match status" value="1"/>
</dbReference>
<dbReference type="PANTHER" id="PTHR33886">
    <property type="entry name" value="UNSATURATED RHAMNOGALACTURONAN HYDROLASE (EUROFUNG)"/>
    <property type="match status" value="1"/>
</dbReference>
<sequence length="392" mass="45696">MKKSFLLLATMVLLVNSCTNYSNKYIEWAERMAKCDMQRNPEAWMIDFRKTPKWEYTHGLMMTALMEVYKETGNEEYLDYVQGFVDKFISEDGSILTYKLTDYNIDRINPGKFMIELYQITGEEKLLKAIELLREQMRHHPRTSEGGFWHKKVYPWQMWLDGLYMGAPFLAQYGAVFSEPDLFDDIALQFYLVDKNMYNPSTGLYHHAWDEKREQKWADPETGLSPGFWGRALGWYAMGIVDATSWFPDDHPKKQNMIQLINRLAEGVVRYQNPQTGLWSQVPEQPDREGNYEEATASTMLTYFLLKSTRLGYLDAQYFEYAKNAYNGIIENLIREDEDGTISLEMCCEVAGLGGNPFRDGTFEYYISEPIRDNDPKGVGPFILSSIEMSYR</sequence>
<keyword evidence="3" id="KW-1185">Reference proteome</keyword>
<proteinExistence type="predicted"/>
<dbReference type="InterPro" id="IPR008928">
    <property type="entry name" value="6-hairpin_glycosidase_sf"/>
</dbReference>
<dbReference type="OrthoDB" id="6381507at2"/>
<dbReference type="PANTHER" id="PTHR33886:SF8">
    <property type="entry name" value="UNSATURATED RHAMNOGALACTURONAN HYDROLASE (EUROFUNG)"/>
    <property type="match status" value="1"/>
</dbReference>
<dbReference type="GO" id="GO:0005975">
    <property type="term" value="P:carbohydrate metabolic process"/>
    <property type="evidence" value="ECO:0007669"/>
    <property type="project" value="InterPro"/>
</dbReference>
<dbReference type="GO" id="GO:0016787">
    <property type="term" value="F:hydrolase activity"/>
    <property type="evidence" value="ECO:0007669"/>
    <property type="project" value="UniProtKB-KW"/>
</dbReference>
<accession>A0A4R2GHA6</accession>
<dbReference type="InterPro" id="IPR012341">
    <property type="entry name" value="6hp_glycosidase-like_sf"/>
</dbReference>
<dbReference type="Gene3D" id="1.50.10.10">
    <property type="match status" value="1"/>
</dbReference>